<gene>
    <name evidence="3" type="ORF">BCR37DRAFT_153169</name>
</gene>
<protein>
    <recommendedName>
        <fullName evidence="5">Thaumatin family-domain-containing protein</fullName>
    </recommendedName>
</protein>
<feature type="region of interest" description="Disordered" evidence="1">
    <location>
        <begin position="117"/>
        <end position="170"/>
    </location>
</feature>
<feature type="compositionally biased region" description="Pro residues" evidence="1">
    <location>
        <begin position="135"/>
        <end position="147"/>
    </location>
</feature>
<proteinExistence type="predicted"/>
<evidence type="ECO:0000313" key="4">
    <source>
        <dbReference type="Proteomes" id="UP000193685"/>
    </source>
</evidence>
<dbReference type="AlphaFoldDB" id="A0A1Y2F0C8"/>
<dbReference type="InterPro" id="IPR037176">
    <property type="entry name" value="Osmotin/thaumatin-like_sf"/>
</dbReference>
<evidence type="ECO:0000313" key="3">
    <source>
        <dbReference type="EMBL" id="ORY77338.1"/>
    </source>
</evidence>
<feature type="compositionally biased region" description="Basic residues" evidence="1">
    <location>
        <begin position="51"/>
        <end position="62"/>
    </location>
</feature>
<feature type="signal peptide" evidence="2">
    <location>
        <begin position="1"/>
        <end position="18"/>
    </location>
</feature>
<organism evidence="3 4">
    <name type="scientific">Protomyces lactucae-debilis</name>
    <dbReference type="NCBI Taxonomy" id="2754530"/>
    <lineage>
        <taxon>Eukaryota</taxon>
        <taxon>Fungi</taxon>
        <taxon>Dikarya</taxon>
        <taxon>Ascomycota</taxon>
        <taxon>Taphrinomycotina</taxon>
        <taxon>Taphrinomycetes</taxon>
        <taxon>Taphrinales</taxon>
        <taxon>Protomycetaceae</taxon>
        <taxon>Protomyces</taxon>
    </lineage>
</organism>
<comment type="caution">
    <text evidence="3">The sequence shown here is derived from an EMBL/GenBank/DDBJ whole genome shotgun (WGS) entry which is preliminary data.</text>
</comment>
<feature type="compositionally biased region" description="Pro residues" evidence="1">
    <location>
        <begin position="74"/>
        <end position="88"/>
    </location>
</feature>
<dbReference type="Proteomes" id="UP000193685">
    <property type="component" value="Unassembled WGS sequence"/>
</dbReference>
<evidence type="ECO:0008006" key="5">
    <source>
        <dbReference type="Google" id="ProtNLM"/>
    </source>
</evidence>
<dbReference type="Gene3D" id="2.60.110.10">
    <property type="entry name" value="Thaumatin"/>
    <property type="match status" value="1"/>
</dbReference>
<feature type="chain" id="PRO_5012892335" description="Thaumatin family-domain-containing protein" evidence="2">
    <location>
        <begin position="19"/>
        <end position="365"/>
    </location>
</feature>
<sequence length="365" mass="38799">MRPSVTACLAFCIGCCIAFPTALQFLQIDPKGHVTVSKVKHEVNKQVETKRRPKSPGHHHHVPNQLLASTPSLMPTPMPTTMPTPTPVPNNDAQVVTGSDLGLMRKAEPLLVPVLATDTKPVPDPSPVLSAPSSTPTPTPSLPPSNPPAHHEDPPKNQDKADGNKGGHSQADTQEYLELTIENGGSENLWPVAIQLSVNGNNGLSLSRNVQDDKMFGSEDPLLPGSSTIFKIPYGVMQVQVIPRFGCETVNGKFTCKHGDCGGARCPEGFVQTQDPVTRFELGWCDPKNKYVAGSIAYDISNIDVQPSGRVGVSVQGGPGDNCPTKSCSREGCGVSDAWLSASDVGIGSPADTVCKTKSLRVRFD</sequence>
<keyword evidence="4" id="KW-1185">Reference proteome</keyword>
<name>A0A1Y2F0C8_PROLT</name>
<dbReference type="EMBL" id="MCFI01000020">
    <property type="protein sequence ID" value="ORY77338.1"/>
    <property type="molecule type" value="Genomic_DNA"/>
</dbReference>
<evidence type="ECO:0000256" key="1">
    <source>
        <dbReference type="SAM" id="MobiDB-lite"/>
    </source>
</evidence>
<dbReference type="SUPFAM" id="SSF49870">
    <property type="entry name" value="Osmotin, thaumatin-like protein"/>
    <property type="match status" value="1"/>
</dbReference>
<feature type="compositionally biased region" description="Basic and acidic residues" evidence="1">
    <location>
        <begin position="149"/>
        <end position="165"/>
    </location>
</feature>
<evidence type="ECO:0000256" key="2">
    <source>
        <dbReference type="SAM" id="SignalP"/>
    </source>
</evidence>
<reference evidence="3 4" key="1">
    <citation type="submission" date="2016-07" db="EMBL/GenBank/DDBJ databases">
        <title>Pervasive Adenine N6-methylation of Active Genes in Fungi.</title>
        <authorList>
            <consortium name="DOE Joint Genome Institute"/>
            <person name="Mondo S.J."/>
            <person name="Dannebaum R.O."/>
            <person name="Kuo R.C."/>
            <person name="Labutti K."/>
            <person name="Haridas S."/>
            <person name="Kuo A."/>
            <person name="Salamov A."/>
            <person name="Ahrendt S.R."/>
            <person name="Lipzen A."/>
            <person name="Sullivan W."/>
            <person name="Andreopoulos W.B."/>
            <person name="Clum A."/>
            <person name="Lindquist E."/>
            <person name="Daum C."/>
            <person name="Ramamoorthy G.K."/>
            <person name="Gryganskyi A."/>
            <person name="Culley D."/>
            <person name="Magnuson J.K."/>
            <person name="James T.Y."/>
            <person name="O'Malley M.A."/>
            <person name="Stajich J.E."/>
            <person name="Spatafora J.W."/>
            <person name="Visel A."/>
            <person name="Grigoriev I.V."/>
        </authorList>
    </citation>
    <scope>NUCLEOTIDE SEQUENCE [LARGE SCALE GENOMIC DNA]</scope>
    <source>
        <strain evidence="3 4">12-1054</strain>
    </source>
</reference>
<dbReference type="GeneID" id="63782709"/>
<dbReference type="RefSeq" id="XP_040722959.1">
    <property type="nucleotide sequence ID" value="XM_040866110.1"/>
</dbReference>
<feature type="region of interest" description="Disordered" evidence="1">
    <location>
        <begin position="45"/>
        <end position="91"/>
    </location>
</feature>
<accession>A0A1Y2F0C8</accession>
<keyword evidence="2" id="KW-0732">Signal</keyword>